<dbReference type="Gene3D" id="3.40.50.2300">
    <property type="match status" value="1"/>
</dbReference>
<keyword evidence="16" id="KW-1185">Reference proteome</keyword>
<evidence type="ECO:0000256" key="10">
    <source>
        <dbReference type="SAM" id="Phobius"/>
    </source>
</evidence>
<dbReference type="CDD" id="cd00082">
    <property type="entry name" value="HisKA"/>
    <property type="match status" value="1"/>
</dbReference>
<sequence length="1044" mass="118540">MGSVSTTNRVFRQLLCFVLFWSSTMGFAQSERNAELEKQLKSLSGEAYFSKANDIAETYYANSTTQAQDFIEEQSLEAGIQEYPLQHARYLILKGKLLTLQGKYEEGGSVLNQSISILQNGENANFLAQAYSGLGGLLIRKGDYKAARTNLENGLALFQTGEVNITLANIHLLFGRLENIEDKLDAALNHYEQSIQINEQLDHKKGISDVYYRIAVLYLDKNNEERALQYFQDGRAIKEEIKDERGLANFNLSLGVLHEEKGLFQTALDYYAQSLKGYQRIGDKANLAKTFNNIGVAYVDWQKYDSAQAYHERSVKLHNELKSPLGMIRALSNLGEVHYLKEDYPEALKNHWAARKVSETTDRKIMLGWVTNNIGKVHLATGRLDSATIYLNRSLQIKKQQDNYLTLRQTYKDLSELKEKQGNMAEALAYFKLYKEVQDSLSRKTKTRELAEMQARYDNVRQEKEIDQLQQKNKTQRLWQNIYAIGALLALIAVGFVFQFFKFKNKKNKELLAIEAQQRQQLEDIDRLKSRFFNNISHEFRTPLTLILGPLDKLRKGVDNTLRPTIDIIDRNGKRLLKLINQLLELSKIEAGKTSLKTSFIDIVPLLKGWVLSFQSMAEMKDVDLSIQTEKESYFLYIDKSKIEEVVINLLSNALKYTPSEGNVSVSLQQMNKDGNETLSIKVSDTGKGIAKEEQPFIFDRFYQAANADADNVVGTGIGLSLIKELVDLHKGSISVKSELGVGSTFEVLLPFGKEHLSEEEVQMIATTTHSTPMDIPAGDSKSPEVGETDIDGEELPMLLLIEDNEDLRNYIKEVLGNVYEVLEAKDGEVGIQQALEHIPDVIVSDLMMPKVDGLEVCKILKEDVRTSHIPIILLTARSSKEDRIEGLKNLADDYLTKPFDNEELLIRVENLIATRKKMQEYFSTGDILKPKKLKFSSIDQDFIKKVTEILELEIDNENFGVVELADAVALSRSQLFRKIKAITNQTPIEFIRSFRLHRAMDMLQQQSGTVAEIAYSVGFQNPSYFSKCFQEQFGMSPSAVSRR</sequence>
<keyword evidence="5" id="KW-0238">DNA-binding</keyword>
<feature type="chain" id="PRO_5045503380" description="histidine kinase" evidence="11">
    <location>
        <begin position="29"/>
        <end position="1044"/>
    </location>
</feature>
<evidence type="ECO:0000256" key="3">
    <source>
        <dbReference type="ARBA" id="ARBA00022553"/>
    </source>
</evidence>
<dbReference type="PROSITE" id="PS00041">
    <property type="entry name" value="HTH_ARAC_FAMILY_1"/>
    <property type="match status" value="1"/>
</dbReference>
<comment type="catalytic activity">
    <reaction evidence="1">
        <text>ATP + protein L-histidine = ADP + protein N-phospho-L-histidine.</text>
        <dbReference type="EC" id="2.7.13.3"/>
    </reaction>
</comment>
<evidence type="ECO:0000259" key="14">
    <source>
        <dbReference type="PROSITE" id="PS50110"/>
    </source>
</evidence>
<feature type="coiled-coil region" evidence="9">
    <location>
        <begin position="443"/>
        <end position="472"/>
    </location>
</feature>
<gene>
    <name evidence="15" type="ORF">FGG15_10790</name>
</gene>
<dbReference type="PROSITE" id="PS50005">
    <property type="entry name" value="TPR"/>
    <property type="match status" value="1"/>
</dbReference>
<evidence type="ECO:0000259" key="12">
    <source>
        <dbReference type="PROSITE" id="PS01124"/>
    </source>
</evidence>
<keyword evidence="10" id="KW-1133">Transmembrane helix</keyword>
<dbReference type="InterPro" id="IPR018060">
    <property type="entry name" value="HTH_AraC"/>
</dbReference>
<evidence type="ECO:0000313" key="15">
    <source>
        <dbReference type="EMBL" id="TMU54683.1"/>
    </source>
</evidence>
<feature type="repeat" description="TPR" evidence="8">
    <location>
        <begin position="208"/>
        <end position="241"/>
    </location>
</feature>
<dbReference type="Pfam" id="PF00072">
    <property type="entry name" value="Response_reg"/>
    <property type="match status" value="1"/>
</dbReference>
<dbReference type="Proteomes" id="UP000751614">
    <property type="component" value="Unassembled WGS sequence"/>
</dbReference>
<reference evidence="15 16" key="1">
    <citation type="submission" date="2019-05" db="EMBL/GenBank/DDBJ databases">
        <title>Flagellimonas sp. AsT0115, sp. nov., isolated from a marine red algae, Asparagopsis taxiformis.</title>
        <authorList>
            <person name="Kim J."/>
            <person name="Jeong S.E."/>
            <person name="Jeon C.O."/>
        </authorList>
    </citation>
    <scope>NUCLEOTIDE SEQUENCE [LARGE SCALE GENOMIC DNA]</scope>
    <source>
        <strain evidence="15 16">AsT0115</strain>
    </source>
</reference>
<feature type="domain" description="Histidine kinase" evidence="13">
    <location>
        <begin position="535"/>
        <end position="754"/>
    </location>
</feature>
<keyword evidence="10" id="KW-0472">Membrane</keyword>
<dbReference type="InterPro" id="IPR019734">
    <property type="entry name" value="TPR_rpt"/>
</dbReference>
<organism evidence="15 16">
    <name type="scientific">Flagellimonas algicola</name>
    <dbReference type="NCBI Taxonomy" id="2583815"/>
    <lineage>
        <taxon>Bacteria</taxon>
        <taxon>Pseudomonadati</taxon>
        <taxon>Bacteroidota</taxon>
        <taxon>Flavobacteriia</taxon>
        <taxon>Flavobacteriales</taxon>
        <taxon>Flavobacteriaceae</taxon>
        <taxon>Flagellimonas</taxon>
    </lineage>
</organism>
<dbReference type="SMART" id="SM00342">
    <property type="entry name" value="HTH_ARAC"/>
    <property type="match status" value="1"/>
</dbReference>
<keyword evidence="8" id="KW-0802">TPR repeat</keyword>
<dbReference type="PROSITE" id="PS50109">
    <property type="entry name" value="HIS_KIN"/>
    <property type="match status" value="1"/>
</dbReference>
<dbReference type="EMBL" id="VCNI01000002">
    <property type="protein sequence ID" value="TMU54683.1"/>
    <property type="molecule type" value="Genomic_DNA"/>
</dbReference>
<dbReference type="InterPro" id="IPR004358">
    <property type="entry name" value="Sig_transdc_His_kin-like_C"/>
</dbReference>
<feature type="transmembrane region" description="Helical" evidence="10">
    <location>
        <begin position="482"/>
        <end position="501"/>
    </location>
</feature>
<dbReference type="Pfam" id="PF00512">
    <property type="entry name" value="HisKA"/>
    <property type="match status" value="1"/>
</dbReference>
<dbReference type="InterPro" id="IPR003594">
    <property type="entry name" value="HATPase_dom"/>
</dbReference>
<dbReference type="SUPFAM" id="SSF48452">
    <property type="entry name" value="TPR-like"/>
    <property type="match status" value="2"/>
</dbReference>
<dbReference type="PANTHER" id="PTHR43547:SF2">
    <property type="entry name" value="HYBRID SIGNAL TRANSDUCTION HISTIDINE KINASE C"/>
    <property type="match status" value="1"/>
</dbReference>
<evidence type="ECO:0000256" key="2">
    <source>
        <dbReference type="ARBA" id="ARBA00012438"/>
    </source>
</evidence>
<evidence type="ECO:0000256" key="1">
    <source>
        <dbReference type="ARBA" id="ARBA00000085"/>
    </source>
</evidence>
<dbReference type="Pfam" id="PF13424">
    <property type="entry name" value="TPR_12"/>
    <property type="match status" value="2"/>
</dbReference>
<dbReference type="SUPFAM" id="SSF46689">
    <property type="entry name" value="Homeodomain-like"/>
    <property type="match status" value="1"/>
</dbReference>
<evidence type="ECO:0000256" key="9">
    <source>
        <dbReference type="SAM" id="Coils"/>
    </source>
</evidence>
<keyword evidence="10" id="KW-0812">Transmembrane</keyword>
<dbReference type="Pfam" id="PF12833">
    <property type="entry name" value="HTH_18"/>
    <property type="match status" value="1"/>
</dbReference>
<dbReference type="InterPro" id="IPR036097">
    <property type="entry name" value="HisK_dim/P_sf"/>
</dbReference>
<name>A0ABY2WIK8_9FLAO</name>
<keyword evidence="6" id="KW-0804">Transcription</keyword>
<proteinExistence type="predicted"/>
<feature type="domain" description="HTH araC/xylS-type" evidence="12">
    <location>
        <begin position="945"/>
        <end position="1044"/>
    </location>
</feature>
<dbReference type="Gene3D" id="1.25.40.10">
    <property type="entry name" value="Tetratricopeptide repeat domain"/>
    <property type="match status" value="3"/>
</dbReference>
<dbReference type="CDD" id="cd17574">
    <property type="entry name" value="REC_OmpR"/>
    <property type="match status" value="1"/>
</dbReference>
<evidence type="ECO:0000256" key="11">
    <source>
        <dbReference type="SAM" id="SignalP"/>
    </source>
</evidence>
<feature type="signal peptide" evidence="11">
    <location>
        <begin position="1"/>
        <end position="28"/>
    </location>
</feature>
<dbReference type="SUPFAM" id="SSF47384">
    <property type="entry name" value="Homodimeric domain of signal transducing histidine kinase"/>
    <property type="match status" value="1"/>
</dbReference>
<dbReference type="Gene3D" id="1.10.287.130">
    <property type="match status" value="1"/>
</dbReference>
<dbReference type="InterPro" id="IPR003661">
    <property type="entry name" value="HisK_dim/P_dom"/>
</dbReference>
<feature type="domain" description="Response regulatory" evidence="14">
    <location>
        <begin position="798"/>
        <end position="913"/>
    </location>
</feature>
<dbReference type="RefSeq" id="WP_138836104.1">
    <property type="nucleotide sequence ID" value="NZ_VCNI01000002.1"/>
</dbReference>
<dbReference type="PROSITE" id="PS50110">
    <property type="entry name" value="RESPONSE_REGULATORY"/>
    <property type="match status" value="1"/>
</dbReference>
<dbReference type="SMART" id="SM00448">
    <property type="entry name" value="REC"/>
    <property type="match status" value="1"/>
</dbReference>
<keyword evidence="11" id="KW-0732">Signal</keyword>
<evidence type="ECO:0000259" key="13">
    <source>
        <dbReference type="PROSITE" id="PS50109"/>
    </source>
</evidence>
<evidence type="ECO:0000256" key="7">
    <source>
        <dbReference type="PROSITE-ProRule" id="PRU00169"/>
    </source>
</evidence>
<dbReference type="PRINTS" id="PR00344">
    <property type="entry name" value="BCTRLSENSOR"/>
</dbReference>
<dbReference type="PROSITE" id="PS01124">
    <property type="entry name" value="HTH_ARAC_FAMILY_2"/>
    <property type="match status" value="1"/>
</dbReference>
<dbReference type="InterPro" id="IPR009057">
    <property type="entry name" value="Homeodomain-like_sf"/>
</dbReference>
<dbReference type="InterPro" id="IPR011990">
    <property type="entry name" value="TPR-like_helical_dom_sf"/>
</dbReference>
<dbReference type="InterPro" id="IPR005467">
    <property type="entry name" value="His_kinase_dom"/>
</dbReference>
<dbReference type="SUPFAM" id="SSF52172">
    <property type="entry name" value="CheY-like"/>
    <property type="match status" value="1"/>
</dbReference>
<evidence type="ECO:0000256" key="6">
    <source>
        <dbReference type="ARBA" id="ARBA00023163"/>
    </source>
</evidence>
<dbReference type="PANTHER" id="PTHR43547">
    <property type="entry name" value="TWO-COMPONENT HISTIDINE KINASE"/>
    <property type="match status" value="1"/>
</dbReference>
<dbReference type="Pfam" id="PF13181">
    <property type="entry name" value="TPR_8"/>
    <property type="match status" value="1"/>
</dbReference>
<accession>A0ABY2WIK8</accession>
<evidence type="ECO:0000256" key="5">
    <source>
        <dbReference type="ARBA" id="ARBA00023125"/>
    </source>
</evidence>
<dbReference type="SMART" id="SM00387">
    <property type="entry name" value="HATPase_c"/>
    <property type="match status" value="1"/>
</dbReference>
<dbReference type="Pfam" id="PF02518">
    <property type="entry name" value="HATPase_c"/>
    <property type="match status" value="1"/>
</dbReference>
<comment type="caution">
    <text evidence="15">The sequence shown here is derived from an EMBL/GenBank/DDBJ whole genome shotgun (WGS) entry which is preliminary data.</text>
</comment>
<feature type="modified residue" description="4-aspartylphosphate" evidence="7">
    <location>
        <position position="846"/>
    </location>
</feature>
<dbReference type="SMART" id="SM00028">
    <property type="entry name" value="TPR"/>
    <property type="match status" value="9"/>
</dbReference>
<evidence type="ECO:0000256" key="8">
    <source>
        <dbReference type="PROSITE-ProRule" id="PRU00339"/>
    </source>
</evidence>
<dbReference type="EC" id="2.7.13.3" evidence="2"/>
<dbReference type="Gene3D" id="3.30.565.10">
    <property type="entry name" value="Histidine kinase-like ATPase, C-terminal domain"/>
    <property type="match status" value="1"/>
</dbReference>
<keyword evidence="9" id="KW-0175">Coiled coil</keyword>
<dbReference type="InterPro" id="IPR011006">
    <property type="entry name" value="CheY-like_superfamily"/>
</dbReference>
<dbReference type="InterPro" id="IPR036890">
    <property type="entry name" value="HATPase_C_sf"/>
</dbReference>
<dbReference type="Gene3D" id="1.10.10.60">
    <property type="entry name" value="Homeodomain-like"/>
    <property type="match status" value="1"/>
</dbReference>
<dbReference type="InterPro" id="IPR018062">
    <property type="entry name" value="HTH_AraC-typ_CS"/>
</dbReference>
<dbReference type="SMART" id="SM00388">
    <property type="entry name" value="HisKA"/>
    <property type="match status" value="1"/>
</dbReference>
<evidence type="ECO:0000256" key="4">
    <source>
        <dbReference type="ARBA" id="ARBA00023015"/>
    </source>
</evidence>
<keyword evidence="4" id="KW-0805">Transcription regulation</keyword>
<evidence type="ECO:0000313" key="16">
    <source>
        <dbReference type="Proteomes" id="UP000751614"/>
    </source>
</evidence>
<keyword evidence="3 7" id="KW-0597">Phosphoprotein</keyword>
<dbReference type="SUPFAM" id="SSF55874">
    <property type="entry name" value="ATPase domain of HSP90 chaperone/DNA topoisomerase II/histidine kinase"/>
    <property type="match status" value="1"/>
</dbReference>
<protein>
    <recommendedName>
        <fullName evidence="2">histidine kinase</fullName>
        <ecNumber evidence="2">2.7.13.3</ecNumber>
    </recommendedName>
</protein>
<dbReference type="InterPro" id="IPR001789">
    <property type="entry name" value="Sig_transdc_resp-reg_receiver"/>
</dbReference>